<accession>W1PTZ1</accession>
<dbReference type="AlphaFoldDB" id="W1PTZ1"/>
<dbReference type="Gramene" id="ERN11528">
    <property type="protein sequence ID" value="ERN11528"/>
    <property type="gene ID" value="AMTR_s00022p00136540"/>
</dbReference>
<sequence>MKHRVCMGVKLKFEMRLCSRRISKRQGKIKAKIPQLFNVQAIDDVHAAVAQYFYAHSISFNVAKGPRFQEMVYTTNHTPKGCVAAKHERLRTTLFDKESRTDQALAAIRYARRTYGVAVVSDGWSNVKNW</sequence>
<evidence type="ECO:0000313" key="2">
    <source>
        <dbReference type="Proteomes" id="UP000017836"/>
    </source>
</evidence>
<evidence type="ECO:0000313" key="1">
    <source>
        <dbReference type="EMBL" id="ERN11528.1"/>
    </source>
</evidence>
<reference evidence="2" key="1">
    <citation type="journal article" date="2013" name="Science">
        <title>The Amborella genome and the evolution of flowering plants.</title>
        <authorList>
            <consortium name="Amborella Genome Project"/>
        </authorList>
    </citation>
    <scope>NUCLEOTIDE SEQUENCE [LARGE SCALE GENOMIC DNA]</scope>
</reference>
<dbReference type="HOGENOM" id="CLU_1940947_0_0_1"/>
<dbReference type="Proteomes" id="UP000017836">
    <property type="component" value="Unassembled WGS sequence"/>
</dbReference>
<proteinExistence type="predicted"/>
<keyword evidence="2" id="KW-1185">Reference proteome</keyword>
<evidence type="ECO:0008006" key="3">
    <source>
        <dbReference type="Google" id="ProtNLM"/>
    </source>
</evidence>
<gene>
    <name evidence="1" type="ORF">AMTR_s00022p00136540</name>
</gene>
<protein>
    <recommendedName>
        <fullName evidence="3">DUF659 domain-containing protein</fullName>
    </recommendedName>
</protein>
<name>W1PTZ1_AMBTC</name>
<organism evidence="1 2">
    <name type="scientific">Amborella trichopoda</name>
    <dbReference type="NCBI Taxonomy" id="13333"/>
    <lineage>
        <taxon>Eukaryota</taxon>
        <taxon>Viridiplantae</taxon>
        <taxon>Streptophyta</taxon>
        <taxon>Embryophyta</taxon>
        <taxon>Tracheophyta</taxon>
        <taxon>Spermatophyta</taxon>
        <taxon>Magnoliopsida</taxon>
        <taxon>Amborellales</taxon>
        <taxon>Amborellaceae</taxon>
        <taxon>Amborella</taxon>
    </lineage>
</organism>
<dbReference type="EMBL" id="KI392687">
    <property type="protein sequence ID" value="ERN11528.1"/>
    <property type="molecule type" value="Genomic_DNA"/>
</dbReference>